<accession>A0A1V4SMS1</accession>
<proteinExistence type="predicted"/>
<keyword evidence="8" id="KW-0653">Protein transport</keyword>
<evidence type="ECO:0000256" key="8">
    <source>
        <dbReference type="ARBA" id="ARBA00022927"/>
    </source>
</evidence>
<dbReference type="GO" id="GO:0016887">
    <property type="term" value="F:ATP hydrolysis activity"/>
    <property type="evidence" value="ECO:0007669"/>
    <property type="project" value="InterPro"/>
</dbReference>
<dbReference type="STRING" id="48256.CLHUN_10690"/>
<comment type="caution">
    <text evidence="16">The sequence shown here is derived from an EMBL/GenBank/DDBJ whole genome shotgun (WGS) entry which is preliminary data.</text>
</comment>
<dbReference type="Pfam" id="PF00664">
    <property type="entry name" value="ABC_membrane"/>
    <property type="match status" value="1"/>
</dbReference>
<evidence type="ECO:0000256" key="7">
    <source>
        <dbReference type="ARBA" id="ARBA00022840"/>
    </source>
</evidence>
<evidence type="ECO:0000259" key="14">
    <source>
        <dbReference type="PROSITE" id="PS50929"/>
    </source>
</evidence>
<keyword evidence="6" id="KW-0378">Hydrolase</keyword>
<feature type="transmembrane region" description="Helical" evidence="12">
    <location>
        <begin position="203"/>
        <end position="220"/>
    </location>
</feature>
<dbReference type="SUPFAM" id="SSF52540">
    <property type="entry name" value="P-loop containing nucleoside triphosphate hydrolases"/>
    <property type="match status" value="1"/>
</dbReference>
<feature type="domain" description="ABC transmembrane type-1" evidence="14">
    <location>
        <begin position="166"/>
        <end position="445"/>
    </location>
</feature>
<dbReference type="SUPFAM" id="SSF90123">
    <property type="entry name" value="ABC transporter transmembrane region"/>
    <property type="match status" value="1"/>
</dbReference>
<sequence length="716" mass="81150">MRVAHMKRVPYIQQMRQTECGLCCVAMIMQYYKSYDGILRIRENLEVGRDGLKISLLSKYMKGRGLDTKVYRANADALAQLELPAIIFWHDEHFVVLEKIDEKYAIIVDPAYGRRKIKLSEFRENYSEIILTAKPTGKFAPFKEKRNLWINAFKNINIRKRLYAKLILVSAMIYITQMLIPVLVQRLTDSIGAMKEDGMAWNYYYYAIVIALVLAGFTFLRGMKIIELQLNLDSHLTKGTFKKMLSLPFKFFESRSNGDLLFRLNCLAVIRDLVSEQIIQGILQVGIMICILGYMLSKSAIMTIVAVLFLIINISFIVKMKPTLMEANQNEIVEDTRLQGVQVEAVYSAFGIKIAGMEDEILDSWTKRYEKTLTAYKKKNMVKNINDTVLSALQMTAPLVILALGIFQYMDGVVTMGEVIAIYTLASNLFSTGMSVFNIYNSFVLATSYLERITDIIDAKEETVPDSPVELRIAGNLQLKNVCFAYTNNSENVLEDINLDVKRCQKVAIVGASASGKSTLVKIILGLYEPKSGEILFDGVDIRNLDKGMLRRQIGVVPQDMSLFNKTIYDNICINKKVSNREVMEVARIAQIDEEIQQMPMKYQTLVSDMGMNLSGGQRQRIILARALLNKPELMIMDEATSALDYINEKKVSNYFEQAGCTRIIIAHRLSTIIDADCIVVLDKGRIAETGTHEELLQRGGLYASLYMSREKSLAV</sequence>
<dbReference type="GO" id="GO:0008234">
    <property type="term" value="F:cysteine-type peptidase activity"/>
    <property type="evidence" value="ECO:0007669"/>
    <property type="project" value="UniProtKB-KW"/>
</dbReference>
<gene>
    <name evidence="16" type="primary">hlyB_2</name>
    <name evidence="16" type="ORF">CLHUN_10690</name>
</gene>
<feature type="transmembrane region" description="Helical" evidence="12">
    <location>
        <begin position="278"/>
        <end position="295"/>
    </location>
</feature>
<evidence type="ECO:0000313" key="17">
    <source>
        <dbReference type="Proteomes" id="UP000191554"/>
    </source>
</evidence>
<feature type="transmembrane region" description="Helical" evidence="12">
    <location>
        <begin position="420"/>
        <end position="440"/>
    </location>
</feature>
<dbReference type="PANTHER" id="PTHR24221">
    <property type="entry name" value="ATP-BINDING CASSETTE SUB-FAMILY B"/>
    <property type="match status" value="1"/>
</dbReference>
<keyword evidence="9 12" id="KW-1133">Transmembrane helix</keyword>
<feature type="transmembrane region" description="Helical" evidence="12">
    <location>
        <begin position="162"/>
        <end position="183"/>
    </location>
</feature>
<evidence type="ECO:0000256" key="1">
    <source>
        <dbReference type="ARBA" id="ARBA00004651"/>
    </source>
</evidence>
<feature type="domain" description="ABC transporter" evidence="13">
    <location>
        <begin position="477"/>
        <end position="709"/>
    </location>
</feature>
<dbReference type="GO" id="GO:0015031">
    <property type="term" value="P:protein transport"/>
    <property type="evidence" value="ECO:0007669"/>
    <property type="project" value="UniProtKB-KW"/>
</dbReference>
<evidence type="ECO:0000259" key="13">
    <source>
        <dbReference type="PROSITE" id="PS50893"/>
    </source>
</evidence>
<evidence type="ECO:0000256" key="6">
    <source>
        <dbReference type="ARBA" id="ARBA00022807"/>
    </source>
</evidence>
<dbReference type="Gene3D" id="1.20.1560.10">
    <property type="entry name" value="ABC transporter type 1, transmembrane domain"/>
    <property type="match status" value="1"/>
</dbReference>
<dbReference type="Gene3D" id="3.40.50.300">
    <property type="entry name" value="P-loop containing nucleotide triphosphate hydrolases"/>
    <property type="match status" value="1"/>
</dbReference>
<keyword evidence="10 12" id="KW-0472">Membrane</keyword>
<dbReference type="InterPro" id="IPR039421">
    <property type="entry name" value="Type_1_exporter"/>
</dbReference>
<dbReference type="GO" id="GO:0005886">
    <property type="term" value="C:plasma membrane"/>
    <property type="evidence" value="ECO:0007669"/>
    <property type="project" value="UniProtKB-SubCell"/>
</dbReference>
<dbReference type="Pfam" id="PF03412">
    <property type="entry name" value="Peptidase_C39"/>
    <property type="match status" value="1"/>
</dbReference>
<dbReference type="Proteomes" id="UP000191554">
    <property type="component" value="Unassembled WGS sequence"/>
</dbReference>
<evidence type="ECO:0000256" key="10">
    <source>
        <dbReference type="ARBA" id="ARBA00023136"/>
    </source>
</evidence>
<keyword evidence="11" id="KW-0080">Bacteriocin transport</keyword>
<dbReference type="GO" id="GO:0140359">
    <property type="term" value="F:ABC-type transporter activity"/>
    <property type="evidence" value="ECO:0007669"/>
    <property type="project" value="InterPro"/>
</dbReference>
<keyword evidence="5" id="KW-0547">Nucleotide-binding</keyword>
<dbReference type="PROSITE" id="PS00211">
    <property type="entry name" value="ABC_TRANSPORTER_1"/>
    <property type="match status" value="1"/>
</dbReference>
<dbReference type="PROSITE" id="PS50990">
    <property type="entry name" value="PEPTIDASE_C39"/>
    <property type="match status" value="1"/>
</dbReference>
<keyword evidence="17" id="KW-1185">Reference proteome</keyword>
<keyword evidence="4 12" id="KW-0812">Transmembrane</keyword>
<evidence type="ECO:0000256" key="12">
    <source>
        <dbReference type="SAM" id="Phobius"/>
    </source>
</evidence>
<dbReference type="RefSeq" id="WP_080063515.1">
    <property type="nucleotide sequence ID" value="NZ_MZGX01000005.1"/>
</dbReference>
<protein>
    <submittedName>
        <fullName evidence="16">Alpha-hemolysin translocation ATP-binding protein HlyB</fullName>
    </submittedName>
</protein>
<dbReference type="InterPro" id="IPR017871">
    <property type="entry name" value="ABC_transporter-like_CS"/>
</dbReference>
<keyword evidence="6" id="KW-0788">Thiol protease</keyword>
<evidence type="ECO:0000256" key="9">
    <source>
        <dbReference type="ARBA" id="ARBA00022989"/>
    </source>
</evidence>
<feature type="transmembrane region" description="Helical" evidence="12">
    <location>
        <begin position="388"/>
        <end position="408"/>
    </location>
</feature>
<name>A0A1V4SMS1_RUMHU</name>
<organism evidence="16 17">
    <name type="scientific">Ruminiclostridium hungatei</name>
    <name type="common">Clostridium hungatei</name>
    <dbReference type="NCBI Taxonomy" id="48256"/>
    <lineage>
        <taxon>Bacteria</taxon>
        <taxon>Bacillati</taxon>
        <taxon>Bacillota</taxon>
        <taxon>Clostridia</taxon>
        <taxon>Eubacteriales</taxon>
        <taxon>Oscillospiraceae</taxon>
        <taxon>Ruminiclostridium</taxon>
    </lineage>
</organism>
<reference evidence="16 17" key="1">
    <citation type="submission" date="2017-03" db="EMBL/GenBank/DDBJ databases">
        <title>Genome sequence of Clostridium hungatei DSM 14427.</title>
        <authorList>
            <person name="Poehlein A."/>
            <person name="Daniel R."/>
        </authorList>
    </citation>
    <scope>NUCLEOTIDE SEQUENCE [LARGE SCALE GENOMIC DNA]</scope>
    <source>
        <strain evidence="16 17">DSM 14427</strain>
    </source>
</reference>
<keyword evidence="7 16" id="KW-0067">ATP-binding</keyword>
<dbReference type="GO" id="GO:0034040">
    <property type="term" value="F:ATPase-coupled lipid transmembrane transporter activity"/>
    <property type="evidence" value="ECO:0007669"/>
    <property type="project" value="TreeGrafter"/>
</dbReference>
<dbReference type="InterPro" id="IPR005074">
    <property type="entry name" value="Peptidase_C39"/>
</dbReference>
<dbReference type="GO" id="GO:0043213">
    <property type="term" value="P:bacteriocin transport"/>
    <property type="evidence" value="ECO:0007669"/>
    <property type="project" value="UniProtKB-KW"/>
</dbReference>
<feature type="domain" description="Peptidase C39" evidence="15">
    <location>
        <begin position="14"/>
        <end position="133"/>
    </location>
</feature>
<comment type="subcellular location">
    <subcellularLocation>
        <location evidence="1">Cell membrane</location>
        <topology evidence="1">Multi-pass membrane protein</topology>
    </subcellularLocation>
</comment>
<dbReference type="InterPro" id="IPR033839">
    <property type="entry name" value="Lacticin_481_peptidase"/>
</dbReference>
<dbReference type="InterPro" id="IPR011527">
    <property type="entry name" value="ABC1_TM_dom"/>
</dbReference>
<dbReference type="InterPro" id="IPR027417">
    <property type="entry name" value="P-loop_NTPase"/>
</dbReference>
<dbReference type="EMBL" id="MZGX01000005">
    <property type="protein sequence ID" value="OPX45182.1"/>
    <property type="molecule type" value="Genomic_DNA"/>
</dbReference>
<evidence type="ECO:0000256" key="4">
    <source>
        <dbReference type="ARBA" id="ARBA00022692"/>
    </source>
</evidence>
<evidence type="ECO:0000313" key="16">
    <source>
        <dbReference type="EMBL" id="OPX45182.1"/>
    </source>
</evidence>
<dbReference type="Pfam" id="PF00005">
    <property type="entry name" value="ABC_tran"/>
    <property type="match status" value="1"/>
</dbReference>
<dbReference type="PROSITE" id="PS50929">
    <property type="entry name" value="ABC_TM1F"/>
    <property type="match status" value="1"/>
</dbReference>
<keyword evidence="3" id="KW-1003">Cell membrane</keyword>
<dbReference type="FunFam" id="3.40.50.300:FF:000299">
    <property type="entry name" value="ABC transporter ATP-binding protein/permease"/>
    <property type="match status" value="1"/>
</dbReference>
<evidence type="ECO:0000256" key="2">
    <source>
        <dbReference type="ARBA" id="ARBA00022448"/>
    </source>
</evidence>
<evidence type="ECO:0000256" key="11">
    <source>
        <dbReference type="ARBA" id="ARBA00043264"/>
    </source>
</evidence>
<dbReference type="GO" id="GO:0006508">
    <property type="term" value="P:proteolysis"/>
    <property type="evidence" value="ECO:0007669"/>
    <property type="project" value="InterPro"/>
</dbReference>
<dbReference type="CDD" id="cd18555">
    <property type="entry name" value="ABC_6TM_T1SS_like"/>
    <property type="match status" value="1"/>
</dbReference>
<dbReference type="InterPro" id="IPR003593">
    <property type="entry name" value="AAA+_ATPase"/>
</dbReference>
<dbReference type="AlphaFoldDB" id="A0A1V4SMS1"/>
<dbReference type="GO" id="GO:0005524">
    <property type="term" value="F:ATP binding"/>
    <property type="evidence" value="ECO:0007669"/>
    <property type="project" value="UniProtKB-KW"/>
</dbReference>
<dbReference type="InterPro" id="IPR003439">
    <property type="entry name" value="ABC_transporter-like_ATP-bd"/>
</dbReference>
<evidence type="ECO:0000256" key="3">
    <source>
        <dbReference type="ARBA" id="ARBA00022475"/>
    </source>
</evidence>
<dbReference type="Gene3D" id="3.90.70.10">
    <property type="entry name" value="Cysteine proteinases"/>
    <property type="match status" value="1"/>
</dbReference>
<evidence type="ECO:0000256" key="5">
    <source>
        <dbReference type="ARBA" id="ARBA00022741"/>
    </source>
</evidence>
<dbReference type="InterPro" id="IPR036640">
    <property type="entry name" value="ABC1_TM_sf"/>
</dbReference>
<feature type="transmembrane region" description="Helical" evidence="12">
    <location>
        <begin position="301"/>
        <end position="318"/>
    </location>
</feature>
<dbReference type="PANTHER" id="PTHR24221:SF654">
    <property type="entry name" value="ATP-BINDING CASSETTE SUB-FAMILY B MEMBER 6"/>
    <property type="match status" value="1"/>
</dbReference>
<evidence type="ECO:0000259" key="15">
    <source>
        <dbReference type="PROSITE" id="PS50990"/>
    </source>
</evidence>
<keyword evidence="6" id="KW-0645">Protease</keyword>
<keyword evidence="2" id="KW-0813">Transport</keyword>
<dbReference type="PROSITE" id="PS50893">
    <property type="entry name" value="ABC_TRANSPORTER_2"/>
    <property type="match status" value="1"/>
</dbReference>
<dbReference type="OrthoDB" id="9762778at2"/>
<dbReference type="SMART" id="SM00382">
    <property type="entry name" value="AAA"/>
    <property type="match status" value="1"/>
</dbReference>
<dbReference type="CDD" id="cd02425">
    <property type="entry name" value="Peptidase_C39F"/>
    <property type="match status" value="1"/>
</dbReference>